<keyword evidence="3 8" id="KW-0548">Nucleotidyltransferase</keyword>
<evidence type="ECO:0000256" key="3">
    <source>
        <dbReference type="ARBA" id="ARBA00022695"/>
    </source>
</evidence>
<dbReference type="InterPro" id="IPR000795">
    <property type="entry name" value="T_Tr_GTP-bd_dom"/>
</dbReference>
<dbReference type="InterPro" id="IPR044139">
    <property type="entry name" value="CysN_NoDQ_III"/>
</dbReference>
<sequence length="607" mass="67659">MKTAEAEKQVAREHMNIVIAGHVDHGKSTVIGRMLADTNSLPQGKLEQIKERCRRNSKPFEYAFLLDALKDEQSQGITIDSARVFFSSAKREYIIIDAPGHIEFLKNMVTGASRAEAALLVIDAEEGVQENSRRHGYMLSMLGIKQVVVVVNKMDLVDYSEETYKNVKAEYTKFLADIGLEAIFVPVSGMAGDNIVSLSDKMSWYQGATVLESIDGFEKEPPAIDKPFRMPVQDVYKFTQAGDKRRLVVGTIETGQVSVGDELVFYPSGKKSTVKTVERFNVPQKDTAAAGEAIALTLDQQIYVSRGEVAARTSETKPEVTSRLSVNLFWMGRNPMVKGKRYLIKVGTMKEEVELEDVIRVMDGSDLEASETKDKVEHHDVAECVLSTKRAIAFDLAEEIAATGRFVVVDDYEIRGGGIIREGLKDEQVWVRDYVMRRNYKWETGEVSRDDRAERYSQRSSLVLITGQRGVGKKPLAKALEARFFTEGRFVYFLGIGNILYGVDADIKSQESEGNGQRQEHLRRMAEVANVMLDAGMILVVTAVGLTNEDLEVIQTAVDSRQINVVWMGDEPTDIPCDLVLPQNGDLSDAGEAIKTMLQDKGIIYRP</sequence>
<keyword evidence="9" id="KW-1185">Reference proteome</keyword>
<dbReference type="InterPro" id="IPR059117">
    <property type="entry name" value="APS_kinase_dom"/>
</dbReference>
<evidence type="ECO:0000256" key="4">
    <source>
        <dbReference type="ARBA" id="ARBA00022741"/>
    </source>
</evidence>
<proteinExistence type="predicted"/>
<dbReference type="InterPro" id="IPR031157">
    <property type="entry name" value="G_TR_CS"/>
</dbReference>
<dbReference type="PRINTS" id="PR00315">
    <property type="entry name" value="ELONGATNFCT"/>
</dbReference>
<keyword evidence="6" id="KW-0342">GTP-binding</keyword>
<dbReference type="KEGG" id="alus:STSP2_00020"/>
<dbReference type="OrthoDB" id="9804504at2"/>
<dbReference type="Pfam" id="PF00009">
    <property type="entry name" value="GTP_EFTU"/>
    <property type="match status" value="1"/>
</dbReference>
<evidence type="ECO:0000256" key="1">
    <source>
        <dbReference type="ARBA" id="ARBA00012391"/>
    </source>
</evidence>
<dbReference type="Proteomes" id="UP000189674">
    <property type="component" value="Chromosome"/>
</dbReference>
<dbReference type="NCBIfam" id="TIGR02034">
    <property type="entry name" value="CysN"/>
    <property type="match status" value="1"/>
</dbReference>
<dbReference type="SUPFAM" id="SSF50447">
    <property type="entry name" value="Translation proteins"/>
    <property type="match status" value="1"/>
</dbReference>
<evidence type="ECO:0000313" key="9">
    <source>
        <dbReference type="Proteomes" id="UP000189674"/>
    </source>
</evidence>
<dbReference type="GO" id="GO:0004781">
    <property type="term" value="F:sulfate adenylyltransferase (ATP) activity"/>
    <property type="evidence" value="ECO:0007669"/>
    <property type="project" value="UniProtKB-EC"/>
</dbReference>
<dbReference type="NCBIfam" id="TIGR00231">
    <property type="entry name" value="small_GTP"/>
    <property type="match status" value="1"/>
</dbReference>
<evidence type="ECO:0000256" key="2">
    <source>
        <dbReference type="ARBA" id="ARBA00022679"/>
    </source>
</evidence>
<reference evidence="9" key="1">
    <citation type="submission" date="2017-02" db="EMBL/GenBank/DDBJ databases">
        <title>Comparative genomics and description of representatives of a novel lineage of planctomycetes thriving in anoxic sediments.</title>
        <authorList>
            <person name="Spring S."/>
            <person name="Bunk B."/>
            <person name="Sproer C."/>
        </authorList>
    </citation>
    <scope>NUCLEOTIDE SEQUENCE [LARGE SCALE GENOMIC DNA]</scope>
    <source>
        <strain evidence="9">ST-NAGAB-D1</strain>
    </source>
</reference>
<organism evidence="8 9">
    <name type="scientific">Anaerohalosphaera lusitana</name>
    <dbReference type="NCBI Taxonomy" id="1936003"/>
    <lineage>
        <taxon>Bacteria</taxon>
        <taxon>Pseudomonadati</taxon>
        <taxon>Planctomycetota</taxon>
        <taxon>Phycisphaerae</taxon>
        <taxon>Sedimentisphaerales</taxon>
        <taxon>Anaerohalosphaeraceae</taxon>
        <taxon>Anaerohalosphaera</taxon>
    </lineage>
</organism>
<dbReference type="Pfam" id="PF01583">
    <property type="entry name" value="APS_kinase"/>
    <property type="match status" value="1"/>
</dbReference>
<dbReference type="InterPro" id="IPR009000">
    <property type="entry name" value="Transl_B-barrel_sf"/>
</dbReference>
<dbReference type="Gene3D" id="2.40.30.10">
    <property type="entry name" value="Translation factors"/>
    <property type="match status" value="2"/>
</dbReference>
<dbReference type="Pfam" id="PF22594">
    <property type="entry name" value="GTP-eEF1A_C"/>
    <property type="match status" value="1"/>
</dbReference>
<evidence type="ECO:0000256" key="6">
    <source>
        <dbReference type="ARBA" id="ARBA00023134"/>
    </source>
</evidence>
<dbReference type="InterPro" id="IPR027417">
    <property type="entry name" value="P-loop_NTPase"/>
</dbReference>
<dbReference type="RefSeq" id="WP_146658693.1">
    <property type="nucleotide sequence ID" value="NZ_CP019791.1"/>
</dbReference>
<evidence type="ECO:0000313" key="8">
    <source>
        <dbReference type="EMBL" id="AQT66882.1"/>
    </source>
</evidence>
<dbReference type="SUPFAM" id="SSF50465">
    <property type="entry name" value="EF-Tu/eEF-1alpha/eIF2-gamma C-terminal domain"/>
    <property type="match status" value="1"/>
</dbReference>
<dbReference type="GO" id="GO:0006790">
    <property type="term" value="P:sulfur compound metabolic process"/>
    <property type="evidence" value="ECO:0007669"/>
    <property type="project" value="InterPro"/>
</dbReference>
<dbReference type="AlphaFoldDB" id="A0A1U9NG24"/>
<dbReference type="GO" id="GO:0005524">
    <property type="term" value="F:ATP binding"/>
    <property type="evidence" value="ECO:0007669"/>
    <property type="project" value="UniProtKB-KW"/>
</dbReference>
<dbReference type="InterPro" id="IPR011779">
    <property type="entry name" value="SO4_adenylTrfase_lsu"/>
</dbReference>
<dbReference type="GO" id="GO:0003924">
    <property type="term" value="F:GTPase activity"/>
    <property type="evidence" value="ECO:0007669"/>
    <property type="project" value="InterPro"/>
</dbReference>
<dbReference type="Gene3D" id="3.40.50.300">
    <property type="entry name" value="P-loop containing nucleotide triphosphate hydrolases"/>
    <property type="match status" value="2"/>
</dbReference>
<dbReference type="SUPFAM" id="SSF52540">
    <property type="entry name" value="P-loop containing nucleoside triphosphate hydrolases"/>
    <property type="match status" value="2"/>
</dbReference>
<dbReference type="PROSITE" id="PS00301">
    <property type="entry name" value="G_TR_1"/>
    <property type="match status" value="1"/>
</dbReference>
<dbReference type="InterPro" id="IPR005225">
    <property type="entry name" value="Small_GTP-bd"/>
</dbReference>
<gene>
    <name evidence="8" type="primary">cysN</name>
    <name evidence="8" type="ORF">STSP2_00020</name>
</gene>
<evidence type="ECO:0000259" key="7">
    <source>
        <dbReference type="PROSITE" id="PS51722"/>
    </source>
</evidence>
<dbReference type="GO" id="GO:0005525">
    <property type="term" value="F:GTP binding"/>
    <property type="evidence" value="ECO:0007669"/>
    <property type="project" value="UniProtKB-KW"/>
</dbReference>
<dbReference type="STRING" id="1936003.STSP2_00020"/>
<dbReference type="EC" id="2.7.7.4" evidence="1"/>
<feature type="domain" description="Tr-type G" evidence="7">
    <location>
        <begin position="12"/>
        <end position="222"/>
    </location>
</feature>
<dbReference type="InterPro" id="IPR054696">
    <property type="entry name" value="GTP-eEF1A_C"/>
</dbReference>
<keyword evidence="4" id="KW-0547">Nucleotide-binding</keyword>
<dbReference type="PROSITE" id="PS51722">
    <property type="entry name" value="G_TR_2"/>
    <property type="match status" value="1"/>
</dbReference>
<protein>
    <recommendedName>
        <fullName evidence="1">sulfate adenylyltransferase</fullName>
        <ecNumber evidence="1">2.7.7.4</ecNumber>
    </recommendedName>
</protein>
<keyword evidence="2 8" id="KW-0808">Transferase</keyword>
<dbReference type="InterPro" id="IPR050100">
    <property type="entry name" value="TRAFAC_GTPase_members"/>
</dbReference>
<dbReference type="InterPro" id="IPR009001">
    <property type="entry name" value="Transl_elong_EF1A/Init_IF2_C"/>
</dbReference>
<dbReference type="InterPro" id="IPR041757">
    <property type="entry name" value="CysN_GTP-bd"/>
</dbReference>
<keyword evidence="5" id="KW-0067">ATP-binding</keyword>
<dbReference type="CDD" id="cd04166">
    <property type="entry name" value="CysN_ATPS"/>
    <property type="match status" value="1"/>
</dbReference>
<dbReference type="CDD" id="cd04095">
    <property type="entry name" value="CysN_NoDQ_III"/>
    <property type="match status" value="1"/>
</dbReference>
<accession>A0A1U9NG24</accession>
<evidence type="ECO:0000256" key="5">
    <source>
        <dbReference type="ARBA" id="ARBA00022840"/>
    </source>
</evidence>
<dbReference type="PANTHER" id="PTHR23115">
    <property type="entry name" value="TRANSLATION FACTOR"/>
    <property type="match status" value="1"/>
</dbReference>
<dbReference type="EMBL" id="CP019791">
    <property type="protein sequence ID" value="AQT66882.1"/>
    <property type="molecule type" value="Genomic_DNA"/>
</dbReference>
<name>A0A1U9NG24_9BACT</name>